<dbReference type="SUPFAM" id="SSF51306">
    <property type="entry name" value="LexA/Signal peptidase"/>
    <property type="match status" value="1"/>
</dbReference>
<evidence type="ECO:0000256" key="4">
    <source>
        <dbReference type="ARBA" id="ARBA00013208"/>
    </source>
</evidence>
<dbReference type="InterPro" id="IPR036286">
    <property type="entry name" value="LexA/Signal_pep-like_sf"/>
</dbReference>
<dbReference type="PANTHER" id="PTHR43390:SF1">
    <property type="entry name" value="CHLOROPLAST PROCESSING PEPTIDASE"/>
    <property type="match status" value="1"/>
</dbReference>
<dbReference type="PROSITE" id="PS00760">
    <property type="entry name" value="SPASE_I_2"/>
    <property type="match status" value="1"/>
</dbReference>
<keyword evidence="5 6" id="KW-0378">Hydrolase</keyword>
<keyword evidence="9" id="KW-1185">Reference proteome</keyword>
<evidence type="ECO:0000256" key="1">
    <source>
        <dbReference type="ARBA" id="ARBA00000677"/>
    </source>
</evidence>
<evidence type="ECO:0000313" key="8">
    <source>
        <dbReference type="EMBL" id="WLR42900.1"/>
    </source>
</evidence>
<dbReference type="Gene3D" id="2.10.109.10">
    <property type="entry name" value="Umud Fragment, subunit A"/>
    <property type="match status" value="1"/>
</dbReference>
<comment type="catalytic activity">
    <reaction evidence="1 6">
        <text>Cleavage of hydrophobic, N-terminal signal or leader sequences from secreted and periplasmic proteins.</text>
        <dbReference type="EC" id="3.4.21.89"/>
    </reaction>
</comment>
<evidence type="ECO:0000256" key="2">
    <source>
        <dbReference type="ARBA" id="ARBA00004401"/>
    </source>
</evidence>
<dbReference type="PROSITE" id="PS00761">
    <property type="entry name" value="SPASE_I_3"/>
    <property type="match status" value="1"/>
</dbReference>
<dbReference type="RefSeq" id="WP_226538699.1">
    <property type="nucleotide sequence ID" value="NZ_CP129013.1"/>
</dbReference>
<dbReference type="NCBIfam" id="TIGR02227">
    <property type="entry name" value="sigpep_I_bact"/>
    <property type="match status" value="1"/>
</dbReference>
<dbReference type="InterPro" id="IPR019758">
    <property type="entry name" value="Pept_S26A_signal_pept_1_CS"/>
</dbReference>
<organism evidence="8 9">
    <name type="scientific">Bacillus carboniphilus</name>
    <dbReference type="NCBI Taxonomy" id="86663"/>
    <lineage>
        <taxon>Bacteria</taxon>
        <taxon>Bacillati</taxon>
        <taxon>Bacillota</taxon>
        <taxon>Bacilli</taxon>
        <taxon>Bacillales</taxon>
        <taxon>Bacillaceae</taxon>
        <taxon>Bacillus</taxon>
    </lineage>
</organism>
<evidence type="ECO:0000256" key="3">
    <source>
        <dbReference type="ARBA" id="ARBA00009370"/>
    </source>
</evidence>
<evidence type="ECO:0000256" key="6">
    <source>
        <dbReference type="RuleBase" id="RU362042"/>
    </source>
</evidence>
<proteinExistence type="inferred from homology"/>
<evidence type="ECO:0000259" key="7">
    <source>
        <dbReference type="Pfam" id="PF10502"/>
    </source>
</evidence>
<reference evidence="8 9" key="1">
    <citation type="submission" date="2023-06" db="EMBL/GenBank/DDBJ databases">
        <title>Five Gram-positive bacteria isolated from mangrove sediments in Shenzhen, Guangdong, China.</title>
        <authorList>
            <person name="Yu S."/>
            <person name="Zheng W."/>
            <person name="Huang Y."/>
        </authorList>
    </citation>
    <scope>NUCLEOTIDE SEQUENCE [LARGE SCALE GENOMIC DNA]</scope>
    <source>
        <strain evidence="8 9">SaN35-3</strain>
    </source>
</reference>
<evidence type="ECO:0000313" key="9">
    <source>
        <dbReference type="Proteomes" id="UP001197974"/>
    </source>
</evidence>
<dbReference type="Pfam" id="PF10502">
    <property type="entry name" value="Peptidase_S26"/>
    <property type="match status" value="1"/>
</dbReference>
<dbReference type="PANTHER" id="PTHR43390">
    <property type="entry name" value="SIGNAL PEPTIDASE I"/>
    <property type="match status" value="1"/>
</dbReference>
<dbReference type="EC" id="3.4.21.89" evidence="4 6"/>
<dbReference type="InterPro" id="IPR000223">
    <property type="entry name" value="Pept_S26A_signal_pept_1"/>
</dbReference>
<keyword evidence="6" id="KW-0645">Protease</keyword>
<gene>
    <name evidence="8" type="primary">lepB</name>
    <name evidence="8" type="ORF">LC087_01285</name>
</gene>
<name>A0ABY9JWU6_9BACI</name>
<protein>
    <recommendedName>
        <fullName evidence="4 6">Signal peptidase I</fullName>
        <ecNumber evidence="4 6">3.4.21.89</ecNumber>
    </recommendedName>
</protein>
<dbReference type="InterPro" id="IPR019533">
    <property type="entry name" value="Peptidase_S26"/>
</dbReference>
<dbReference type="EMBL" id="CP129013">
    <property type="protein sequence ID" value="WLR42900.1"/>
    <property type="molecule type" value="Genomic_DNA"/>
</dbReference>
<dbReference type="CDD" id="cd06530">
    <property type="entry name" value="S26_SPase_I"/>
    <property type="match status" value="1"/>
</dbReference>
<dbReference type="InterPro" id="IPR019757">
    <property type="entry name" value="Pept_S26A_signal_pept_1_Lys-AS"/>
</dbReference>
<dbReference type="Proteomes" id="UP001197974">
    <property type="component" value="Chromosome"/>
</dbReference>
<feature type="domain" description="Peptidase S26" evidence="7">
    <location>
        <begin position="8"/>
        <end position="171"/>
    </location>
</feature>
<dbReference type="PRINTS" id="PR00727">
    <property type="entry name" value="LEADERPTASE"/>
</dbReference>
<accession>A0ABY9JWU6</accession>
<comment type="similarity">
    <text evidence="3 6">Belongs to the peptidase S26 family.</text>
</comment>
<dbReference type="GO" id="GO:0009003">
    <property type="term" value="F:signal peptidase activity"/>
    <property type="evidence" value="ECO:0007669"/>
    <property type="project" value="UniProtKB-EC"/>
</dbReference>
<evidence type="ECO:0000256" key="5">
    <source>
        <dbReference type="ARBA" id="ARBA00022801"/>
    </source>
</evidence>
<sequence>MSRKFYIILFVTVSVILFVFLIQSSYAQYEVEGISMEPTVHQGHYVVTNQWAYLLTDIERFDIVVFSPSDNEEEVLVKRVVALPGEKLKYEDDQLYINGEPVDEPFLKANQKKQPFGLLTGDFELQQLENTYGMEEIPEGYVFVMGDNRLYSRDSRHFGLIEIDEIIGKVKP</sequence>
<comment type="subcellular location">
    <subcellularLocation>
        <location evidence="2">Cell membrane</location>
        <topology evidence="2">Single-pass type II membrane protein</topology>
    </subcellularLocation>
    <subcellularLocation>
        <location evidence="6">Membrane</location>
        <topology evidence="6">Single-pass type II membrane protein</topology>
    </subcellularLocation>
</comment>